<keyword evidence="3" id="KW-1185">Reference proteome</keyword>
<dbReference type="PANTHER" id="PTHR36713">
    <property type="entry name" value="OS09G0344700 PROTEIN"/>
    <property type="match status" value="1"/>
</dbReference>
<feature type="compositionally biased region" description="Basic and acidic residues" evidence="1">
    <location>
        <begin position="13"/>
        <end position="22"/>
    </location>
</feature>
<accession>A0AA89B5N2</accession>
<comment type="caution">
    <text evidence="2">The sequence shown here is derived from an EMBL/GenBank/DDBJ whole genome shotgun (WGS) entry which is preliminary data.</text>
</comment>
<dbReference type="AlphaFoldDB" id="A0AA89B5N2"/>
<dbReference type="Proteomes" id="UP001188597">
    <property type="component" value="Unassembled WGS sequence"/>
</dbReference>
<dbReference type="EMBL" id="JAVXUP010000475">
    <property type="protein sequence ID" value="KAK3027043.1"/>
    <property type="molecule type" value="Genomic_DNA"/>
</dbReference>
<evidence type="ECO:0000256" key="1">
    <source>
        <dbReference type="SAM" id="MobiDB-lite"/>
    </source>
</evidence>
<name>A0AA89B5N2_9ASTE</name>
<feature type="region of interest" description="Disordered" evidence="1">
    <location>
        <begin position="51"/>
        <end position="71"/>
    </location>
</feature>
<protein>
    <submittedName>
        <fullName evidence="2">Uncharacterized protein</fullName>
    </submittedName>
</protein>
<reference evidence="2" key="1">
    <citation type="submission" date="2022-12" db="EMBL/GenBank/DDBJ databases">
        <title>Draft genome assemblies for two species of Escallonia (Escalloniales).</title>
        <authorList>
            <person name="Chanderbali A."/>
            <person name="Dervinis C."/>
            <person name="Anghel I."/>
            <person name="Soltis D."/>
            <person name="Soltis P."/>
            <person name="Zapata F."/>
        </authorList>
    </citation>
    <scope>NUCLEOTIDE SEQUENCE</scope>
    <source>
        <strain evidence="2">UCBG64.0493</strain>
        <tissue evidence="2">Leaf</tissue>
    </source>
</reference>
<dbReference type="PANTHER" id="PTHR36713:SF1">
    <property type="entry name" value="OS09G0344700 PROTEIN"/>
    <property type="match status" value="1"/>
</dbReference>
<gene>
    <name evidence="2" type="ORF">RJ639_040875</name>
</gene>
<sequence>MEATAEAAAGLLEKIRPPRLEDAGLEDCALPPESIREAFLKAATAVKSTIFSPSEDDDEEPLGKCVNDPWPTLEDPSDALLGIMPEGEPQGWCAVEKGRVPEDVGDEVAVGGEEEAAAAEDKVLGPGDLPEGGESCVDGLQGLKIGERQQVEEW</sequence>
<organism evidence="2 3">
    <name type="scientific">Escallonia herrerae</name>
    <dbReference type="NCBI Taxonomy" id="1293975"/>
    <lineage>
        <taxon>Eukaryota</taxon>
        <taxon>Viridiplantae</taxon>
        <taxon>Streptophyta</taxon>
        <taxon>Embryophyta</taxon>
        <taxon>Tracheophyta</taxon>
        <taxon>Spermatophyta</taxon>
        <taxon>Magnoliopsida</taxon>
        <taxon>eudicotyledons</taxon>
        <taxon>Gunneridae</taxon>
        <taxon>Pentapetalae</taxon>
        <taxon>asterids</taxon>
        <taxon>campanulids</taxon>
        <taxon>Escalloniales</taxon>
        <taxon>Escalloniaceae</taxon>
        <taxon>Escallonia</taxon>
    </lineage>
</organism>
<proteinExistence type="predicted"/>
<feature type="region of interest" description="Disordered" evidence="1">
    <location>
        <begin position="1"/>
        <end position="22"/>
    </location>
</feature>
<evidence type="ECO:0000313" key="3">
    <source>
        <dbReference type="Proteomes" id="UP001188597"/>
    </source>
</evidence>
<evidence type="ECO:0000313" key="2">
    <source>
        <dbReference type="EMBL" id="KAK3027043.1"/>
    </source>
</evidence>
<feature type="region of interest" description="Disordered" evidence="1">
    <location>
        <begin position="113"/>
        <end position="138"/>
    </location>
</feature>